<organism evidence="1 2">
    <name type="scientific">Tritonibacter scottomollicae</name>
    <name type="common">Epibacterium scottomollicae</name>
    <dbReference type="NCBI Taxonomy" id="483013"/>
    <lineage>
        <taxon>Bacteria</taxon>
        <taxon>Pseudomonadati</taxon>
        <taxon>Pseudomonadota</taxon>
        <taxon>Alphaproteobacteria</taxon>
        <taxon>Rhodobacterales</taxon>
        <taxon>Paracoccaceae</taxon>
        <taxon>Tritonibacter</taxon>
    </lineage>
</organism>
<evidence type="ECO:0000313" key="2">
    <source>
        <dbReference type="Proteomes" id="UP000237718"/>
    </source>
</evidence>
<evidence type="ECO:0000313" key="1">
    <source>
        <dbReference type="EMBL" id="PRZ48005.1"/>
    </source>
</evidence>
<dbReference type="Proteomes" id="UP000237718">
    <property type="component" value="Unassembled WGS sequence"/>
</dbReference>
<protein>
    <recommendedName>
        <fullName evidence="3">N-acetyltransferase domain-containing protein</fullName>
    </recommendedName>
</protein>
<dbReference type="EMBL" id="PVUF01000005">
    <property type="protein sequence ID" value="PRZ48005.1"/>
    <property type="molecule type" value="Genomic_DNA"/>
</dbReference>
<comment type="caution">
    <text evidence="1">The sequence shown here is derived from an EMBL/GenBank/DDBJ whole genome shotgun (WGS) entry which is preliminary data.</text>
</comment>
<gene>
    <name evidence="1" type="ORF">CLV89_105230</name>
</gene>
<accession>A0A2T1AHC5</accession>
<sequence length="166" mass="18117">MARGGAAVIALGNRGAGSLACTPKVTFGAARWSRRVKRVLSRIPGSAEFMADWRDGVTSGRLALWSVQIDGEPQGALVWDVEADGALTVLAMACDGSRGAAVASEVARVFEGMAKLTGARCLRFWTRRPGLRRMMQGQGYINRETRRGPVWMMERETPHGQQQQQQ</sequence>
<reference evidence="1 2" key="1">
    <citation type="submission" date="2018-03" db="EMBL/GenBank/DDBJ databases">
        <title>Genomic Encyclopedia of Archaeal and Bacterial Type Strains, Phase II (KMG-II): from individual species to whole genera.</title>
        <authorList>
            <person name="Goeker M."/>
        </authorList>
    </citation>
    <scope>NUCLEOTIDE SEQUENCE [LARGE SCALE GENOMIC DNA]</scope>
    <source>
        <strain evidence="1 2">DSM 25328</strain>
    </source>
</reference>
<dbReference type="AlphaFoldDB" id="A0A2T1AHC5"/>
<name>A0A2T1AHC5_TRISK</name>
<evidence type="ECO:0008006" key="3">
    <source>
        <dbReference type="Google" id="ProtNLM"/>
    </source>
</evidence>
<proteinExistence type="predicted"/>